<evidence type="ECO:0000313" key="3">
    <source>
        <dbReference type="Proteomes" id="UP000254889"/>
    </source>
</evidence>
<dbReference type="Proteomes" id="UP000254889">
    <property type="component" value="Chromosome"/>
</dbReference>
<name>A0A346A3G3_9HYPH</name>
<accession>A0A346A3G3</accession>
<reference evidence="2 3" key="1">
    <citation type="submission" date="2018-07" db="EMBL/GenBank/DDBJ databases">
        <authorList>
            <person name="Quirk P.G."/>
            <person name="Krulwich T.A."/>
        </authorList>
    </citation>
    <scope>NUCLEOTIDE SEQUENCE [LARGE SCALE GENOMIC DNA]</scope>
    <source>
        <strain evidence="2 3">CC-BB4</strain>
    </source>
</reference>
<sequence>MLAPYATGDLGSLSRRRQRCGTLQICAVALGPRFRGGERRKQKSRPTGRVGRLLGRRGE</sequence>
<keyword evidence="3" id="KW-1185">Reference proteome</keyword>
<feature type="region of interest" description="Disordered" evidence="1">
    <location>
        <begin position="35"/>
        <end position="59"/>
    </location>
</feature>
<proteinExistence type="predicted"/>
<dbReference type="EMBL" id="CP031417">
    <property type="protein sequence ID" value="AXK83710.1"/>
    <property type="molecule type" value="Genomic_DNA"/>
</dbReference>
<gene>
    <name evidence="2" type="ORF">DW352_26190</name>
</gene>
<dbReference type="KEGG" id="ptaw:DW352_26190"/>
<evidence type="ECO:0000313" key="2">
    <source>
        <dbReference type="EMBL" id="AXK83710.1"/>
    </source>
</evidence>
<protein>
    <submittedName>
        <fullName evidence="2">Uncharacterized protein</fullName>
    </submittedName>
</protein>
<organism evidence="2 3">
    <name type="scientific">Pseudolabrys taiwanensis</name>
    <dbReference type="NCBI Taxonomy" id="331696"/>
    <lineage>
        <taxon>Bacteria</taxon>
        <taxon>Pseudomonadati</taxon>
        <taxon>Pseudomonadota</taxon>
        <taxon>Alphaproteobacteria</taxon>
        <taxon>Hyphomicrobiales</taxon>
        <taxon>Xanthobacteraceae</taxon>
        <taxon>Pseudolabrys</taxon>
    </lineage>
</organism>
<dbReference type="AlphaFoldDB" id="A0A346A3G3"/>
<evidence type="ECO:0000256" key="1">
    <source>
        <dbReference type="SAM" id="MobiDB-lite"/>
    </source>
</evidence>